<dbReference type="Proteomes" id="UP000178176">
    <property type="component" value="Unassembled WGS sequence"/>
</dbReference>
<dbReference type="InterPro" id="IPR019734">
    <property type="entry name" value="TPR_rpt"/>
</dbReference>
<dbReference type="AlphaFoldDB" id="A0A1F4YEF3"/>
<evidence type="ECO:0000256" key="2">
    <source>
        <dbReference type="ARBA" id="ARBA00005386"/>
    </source>
</evidence>
<gene>
    <name evidence="10" type="ORF">A2876_02135</name>
</gene>
<keyword evidence="5" id="KW-0808">Transferase</keyword>
<dbReference type="PROSITE" id="PS50005">
    <property type="entry name" value="TPR"/>
    <property type="match status" value="3"/>
</dbReference>
<protein>
    <recommendedName>
        <fullName evidence="3">protein O-GlcNAc transferase</fullName>
        <ecNumber evidence="3">2.4.1.255</ecNumber>
    </recommendedName>
</protein>
<sequence>MKMADVNEQLIIASQAFTNQDYFVAEAAYKQILKTHPHSADVINNLAAVYNATRREDKALALFKKSARLNPSNPITQSNLGTILLKLGKPKSALHHLNLALKLNPQDEEANFYMGVYCHSHKLDNARYYYEKTLQSNPRHLEALNNLAIWYAQSGHFPAAFKLFRQALQVNPLFGPTLAHYAYQLKHACQWEDLPQIEKQLDSLQKTQVFEEPMMSIIRHADPRENFRIAKWWSEKFKPPQKAGHRLTPSKKISIGFVSDGFRDFPTAHNLVGVLENLDKSKFKVFLYHLGPSDNSIWARRINKAVPRQTDLTSLDDHQAAQIIIRDKIEILVDLKGYLLGNRIGIFARRPAPIQISYLGFPGTTGAGFLDYIIADKTVIPETEHKYYSEKVLYLPDSYRPTDNGFFLS</sequence>
<comment type="caution">
    <text evidence="10">The sequence shown here is derived from an EMBL/GenBank/DDBJ whole genome shotgun (WGS) entry which is preliminary data.</text>
</comment>
<feature type="domain" description="O-GlcNAc transferase C-terminal" evidence="9">
    <location>
        <begin position="245"/>
        <end position="399"/>
    </location>
</feature>
<dbReference type="Gene3D" id="3.40.50.11380">
    <property type="match status" value="1"/>
</dbReference>
<feature type="repeat" description="TPR" evidence="8">
    <location>
        <begin position="141"/>
        <end position="174"/>
    </location>
</feature>
<dbReference type="Pfam" id="PF13432">
    <property type="entry name" value="TPR_16"/>
    <property type="match status" value="1"/>
</dbReference>
<accession>A0A1F4YEF3</accession>
<feature type="repeat" description="TPR" evidence="8">
    <location>
        <begin position="40"/>
        <end position="73"/>
    </location>
</feature>
<dbReference type="InterPro" id="IPR011990">
    <property type="entry name" value="TPR-like_helical_dom_sf"/>
</dbReference>
<proteinExistence type="inferred from homology"/>
<dbReference type="EC" id="2.4.1.255" evidence="3"/>
<reference evidence="10 11" key="1">
    <citation type="journal article" date="2016" name="Nat. Commun.">
        <title>Thousands of microbial genomes shed light on interconnected biogeochemical processes in an aquifer system.</title>
        <authorList>
            <person name="Anantharaman K."/>
            <person name="Brown C.T."/>
            <person name="Hug L.A."/>
            <person name="Sharon I."/>
            <person name="Castelle C.J."/>
            <person name="Probst A.J."/>
            <person name="Thomas B.C."/>
            <person name="Singh A."/>
            <person name="Wilkins M.J."/>
            <person name="Karaoz U."/>
            <person name="Brodie E.L."/>
            <person name="Williams K.H."/>
            <person name="Hubbard S.S."/>
            <person name="Banfield J.F."/>
        </authorList>
    </citation>
    <scope>NUCLEOTIDE SEQUENCE [LARGE SCALE GENOMIC DNA]</scope>
</reference>
<dbReference type="Pfam" id="PF13844">
    <property type="entry name" value="Glyco_transf_41"/>
    <property type="match status" value="1"/>
</dbReference>
<keyword evidence="6" id="KW-0677">Repeat</keyword>
<dbReference type="Pfam" id="PF13181">
    <property type="entry name" value="TPR_8"/>
    <property type="match status" value="1"/>
</dbReference>
<evidence type="ECO:0000256" key="6">
    <source>
        <dbReference type="ARBA" id="ARBA00022737"/>
    </source>
</evidence>
<evidence type="ECO:0000313" key="11">
    <source>
        <dbReference type="Proteomes" id="UP000178176"/>
    </source>
</evidence>
<keyword evidence="4" id="KW-0328">Glycosyltransferase</keyword>
<evidence type="ECO:0000256" key="3">
    <source>
        <dbReference type="ARBA" id="ARBA00011970"/>
    </source>
</evidence>
<name>A0A1F4YEF3_9BACT</name>
<evidence type="ECO:0000259" key="9">
    <source>
        <dbReference type="Pfam" id="PF13844"/>
    </source>
</evidence>
<evidence type="ECO:0000256" key="5">
    <source>
        <dbReference type="ARBA" id="ARBA00022679"/>
    </source>
</evidence>
<evidence type="ECO:0000256" key="8">
    <source>
        <dbReference type="PROSITE-ProRule" id="PRU00339"/>
    </source>
</evidence>
<dbReference type="PANTHER" id="PTHR44366">
    <property type="entry name" value="UDP-N-ACETYLGLUCOSAMINE--PEPTIDE N-ACETYLGLUCOSAMINYLTRANSFERASE 110 KDA SUBUNIT"/>
    <property type="match status" value="1"/>
</dbReference>
<dbReference type="InterPro" id="IPR037919">
    <property type="entry name" value="OGT"/>
</dbReference>
<dbReference type="Pfam" id="PF13424">
    <property type="entry name" value="TPR_12"/>
    <property type="match status" value="1"/>
</dbReference>
<organism evidence="10 11">
    <name type="scientific">Candidatus Amesbacteria bacterium RIFCSPHIGHO2_01_FULL_48_32b</name>
    <dbReference type="NCBI Taxonomy" id="1797253"/>
    <lineage>
        <taxon>Bacteria</taxon>
        <taxon>Candidatus Amesiibacteriota</taxon>
    </lineage>
</organism>
<evidence type="ECO:0000256" key="7">
    <source>
        <dbReference type="ARBA" id="ARBA00022803"/>
    </source>
</evidence>
<keyword evidence="7 8" id="KW-0802">TPR repeat</keyword>
<feature type="repeat" description="TPR" evidence="8">
    <location>
        <begin position="74"/>
        <end position="107"/>
    </location>
</feature>
<evidence type="ECO:0000313" key="10">
    <source>
        <dbReference type="EMBL" id="OGC92355.1"/>
    </source>
</evidence>
<evidence type="ECO:0000256" key="1">
    <source>
        <dbReference type="ARBA" id="ARBA00004922"/>
    </source>
</evidence>
<dbReference type="SMART" id="SM00028">
    <property type="entry name" value="TPR"/>
    <property type="match status" value="4"/>
</dbReference>
<dbReference type="EMBL" id="MEXH01000016">
    <property type="protein sequence ID" value="OGC92355.1"/>
    <property type="molecule type" value="Genomic_DNA"/>
</dbReference>
<comment type="pathway">
    <text evidence="1">Protein modification; protein glycosylation.</text>
</comment>
<dbReference type="PANTHER" id="PTHR44366:SF1">
    <property type="entry name" value="UDP-N-ACETYLGLUCOSAMINE--PEPTIDE N-ACETYLGLUCOSAMINYLTRANSFERASE 110 KDA SUBUNIT"/>
    <property type="match status" value="1"/>
</dbReference>
<dbReference type="InterPro" id="IPR029489">
    <property type="entry name" value="OGT/SEC/SPY_C"/>
</dbReference>
<dbReference type="SUPFAM" id="SSF48452">
    <property type="entry name" value="TPR-like"/>
    <property type="match status" value="1"/>
</dbReference>
<dbReference type="Gene3D" id="1.25.40.10">
    <property type="entry name" value="Tetratricopeptide repeat domain"/>
    <property type="match status" value="2"/>
</dbReference>
<comment type="similarity">
    <text evidence="2">Belongs to the glycosyltransferase 41 family. O-GlcNAc transferase subfamily.</text>
</comment>
<dbReference type="GO" id="GO:0097363">
    <property type="term" value="F:protein O-acetylglucosaminyltransferase activity"/>
    <property type="evidence" value="ECO:0007669"/>
    <property type="project" value="UniProtKB-EC"/>
</dbReference>
<evidence type="ECO:0000256" key="4">
    <source>
        <dbReference type="ARBA" id="ARBA00022676"/>
    </source>
</evidence>
<dbReference type="GO" id="GO:0006493">
    <property type="term" value="P:protein O-linked glycosylation"/>
    <property type="evidence" value="ECO:0007669"/>
    <property type="project" value="InterPro"/>
</dbReference>